<dbReference type="PROSITE" id="PS00639">
    <property type="entry name" value="THIOL_PROTEASE_HIS"/>
    <property type="match status" value="1"/>
</dbReference>
<dbReference type="AlphaFoldDB" id="A0A6G3ZXF6"/>
<name>A0A6G3ZXF6_9BACL</name>
<dbReference type="EMBL" id="JAAIKC010000002">
    <property type="protein sequence ID" value="NEW06269.1"/>
    <property type="molecule type" value="Genomic_DNA"/>
</dbReference>
<sequence length="376" mass="43305">MGQHLINGVPRYYVPYLSDCFATAYAAVLAHKGQNPNIVLAEYLNFMYDETEEMIGNNFLYRFTPSVEFTEAELNTSLPFVYQPATTIYSGNMDAVQTSREDKIQIRLYICDDAEVAHERLKQLIRNDEPLCTVVNLFEMHYHGAYKKEHGLHAIVVTGYDEDAGTLHLFDKYKISNSDFDGTMTIEEVKVARLSTCELSNPAAGPYTRQIRNLWMEIEVPDSFQVTQECFYTMLEESSARMLGSKQVLGKRCGLERIEAFRSDLLLKKESTLDERAIYMFKLYYSTFLKRIARTRRHFKACIEDMGDMLPQALKDNLLELLDETIKRWEIVSNVSLKLGITKKMSLLDDMDKHLKAIIELESDIATKLSRQAILQ</sequence>
<gene>
    <name evidence="2" type="ORF">GK047_09620</name>
</gene>
<evidence type="ECO:0000313" key="2">
    <source>
        <dbReference type="EMBL" id="NEW06269.1"/>
    </source>
</evidence>
<evidence type="ECO:0000259" key="1">
    <source>
        <dbReference type="Pfam" id="PF14399"/>
    </source>
</evidence>
<comment type="caution">
    <text evidence="2">The sequence shown here is derived from an EMBL/GenBank/DDBJ whole genome shotgun (WGS) entry which is preliminary data.</text>
</comment>
<organism evidence="2">
    <name type="scientific">Paenibacillus sp. SYP-B3998</name>
    <dbReference type="NCBI Taxonomy" id="2678564"/>
    <lineage>
        <taxon>Bacteria</taxon>
        <taxon>Bacillati</taxon>
        <taxon>Bacillota</taxon>
        <taxon>Bacilli</taxon>
        <taxon>Bacillales</taxon>
        <taxon>Paenibacillaceae</taxon>
        <taxon>Paenibacillus</taxon>
    </lineage>
</organism>
<dbReference type="InterPro" id="IPR026935">
    <property type="entry name" value="BtrH_N"/>
</dbReference>
<accession>A0A6G3ZXF6</accession>
<protein>
    <submittedName>
        <fullName evidence="2">BtrH N-terminal domain-containing protein</fullName>
    </submittedName>
</protein>
<dbReference type="RefSeq" id="WP_163944781.1">
    <property type="nucleotide sequence ID" value="NZ_JAAIKC010000002.1"/>
</dbReference>
<dbReference type="InterPro" id="IPR025660">
    <property type="entry name" value="Pept_his_AS"/>
</dbReference>
<reference evidence="2" key="1">
    <citation type="submission" date="2020-02" db="EMBL/GenBank/DDBJ databases">
        <authorList>
            <person name="Shen X.-R."/>
            <person name="Zhang Y.-X."/>
        </authorList>
    </citation>
    <scope>NUCLEOTIDE SEQUENCE</scope>
    <source>
        <strain evidence="2">SYP-B3998</strain>
    </source>
</reference>
<proteinExistence type="predicted"/>
<dbReference type="Pfam" id="PF14399">
    <property type="entry name" value="BtrH_N"/>
    <property type="match status" value="1"/>
</dbReference>
<feature type="domain" description="Butirosin biosynthesis protein H N-terminal" evidence="1">
    <location>
        <begin position="74"/>
        <end position="172"/>
    </location>
</feature>